<feature type="region of interest" description="Disordered" evidence="6">
    <location>
        <begin position="444"/>
        <end position="470"/>
    </location>
</feature>
<evidence type="ECO:0000313" key="8">
    <source>
        <dbReference type="EMBL" id="CAD8969561.1"/>
    </source>
</evidence>
<keyword evidence="3" id="KW-0969">Cilium</keyword>
<dbReference type="GO" id="GO:0001534">
    <property type="term" value="C:radial spoke"/>
    <property type="evidence" value="ECO:0007669"/>
    <property type="project" value="InterPro"/>
</dbReference>
<gene>
    <name evidence="8" type="ORF">HAND00432_LOCUS20558</name>
    <name evidence="7" type="ORF">HAND1043_LOCUS19887</name>
</gene>
<organism evidence="7">
    <name type="scientific">Hemiselmis andersenii</name>
    <name type="common">Cryptophyte alga</name>
    <dbReference type="NCBI Taxonomy" id="464988"/>
    <lineage>
        <taxon>Eukaryota</taxon>
        <taxon>Cryptophyceae</taxon>
        <taxon>Cryptomonadales</taxon>
        <taxon>Hemiselmidaceae</taxon>
        <taxon>Hemiselmis</taxon>
    </lineage>
</organism>
<dbReference type="GO" id="GO:0060294">
    <property type="term" value="P:cilium movement involved in cell motility"/>
    <property type="evidence" value="ECO:0007669"/>
    <property type="project" value="InterPro"/>
</dbReference>
<reference evidence="7" key="1">
    <citation type="submission" date="2021-01" db="EMBL/GenBank/DDBJ databases">
        <authorList>
            <person name="Corre E."/>
            <person name="Pelletier E."/>
            <person name="Niang G."/>
            <person name="Scheremetjew M."/>
            <person name="Finn R."/>
            <person name="Kale V."/>
            <person name="Holt S."/>
            <person name="Cochrane G."/>
            <person name="Meng A."/>
            <person name="Brown T."/>
            <person name="Cohen L."/>
        </authorList>
    </citation>
    <scope>NUCLEOTIDE SEQUENCE</scope>
    <source>
        <strain evidence="7">CCMP441</strain>
        <strain evidence="8">CCMP644</strain>
    </source>
</reference>
<proteinExistence type="predicted"/>
<evidence type="ECO:0000256" key="6">
    <source>
        <dbReference type="SAM" id="MobiDB-lite"/>
    </source>
</evidence>
<dbReference type="Pfam" id="PF04712">
    <property type="entry name" value="Radial_spoke"/>
    <property type="match status" value="2"/>
</dbReference>
<dbReference type="EMBL" id="HBFX01034144">
    <property type="protein sequence ID" value="CAD8969561.1"/>
    <property type="molecule type" value="Transcribed_RNA"/>
</dbReference>
<evidence type="ECO:0000256" key="1">
    <source>
        <dbReference type="ARBA" id="ARBA00004430"/>
    </source>
</evidence>
<evidence type="ECO:0000256" key="3">
    <source>
        <dbReference type="ARBA" id="ARBA00023069"/>
    </source>
</evidence>
<evidence type="ECO:0000256" key="4">
    <source>
        <dbReference type="ARBA" id="ARBA00023212"/>
    </source>
</evidence>
<sequence length="470" mass="50953">MATAEKMKSMMKESGLDKFLQETVLGLIEKQPVVSPDTLGAIAMAAPVTTPEEDAARVASLKQRIQLMKKDVPPPADAPPPEEGAEPEYILPVDVEGDIGDVLGDFKLLERAGVGFGKPANLRMYLALKMLMHKNLGAQEGEKIVRVRSWGKVLGLEQDYMIAEVVMEGRQPMPPLPEGEQPASVVPRDATGDAFADFVTSSNAFVYYVCNVPGEEWTRLPDVQPEHIKAARLIKRAFSGNLSANVSSKAPFPGKEIDYLRAQIARITHDTRIAPRGHLVDVTDYEGGGDLAVGQSEEGTFHGLTPQEMCDLRNKAWVHAAHDLLPQGRASYYNYGWVQPDDKPDAKDPRLEKNRPVLQSVHLDPAPYLGAPAWSAHVCGGLAPEYACAVVRSNLWPGACTVGQGYSFVSYYVGNGCQTTGTMFAPAMAWPVSPDVDHPEYVRGPKANGICDDLNLEPPPPPPAEEPAAA</sequence>
<evidence type="ECO:0000313" key="7">
    <source>
        <dbReference type="EMBL" id="CAD8753381.1"/>
    </source>
</evidence>
<keyword evidence="5" id="KW-0966">Cell projection</keyword>
<feature type="compositionally biased region" description="Pro residues" evidence="6">
    <location>
        <begin position="457"/>
        <end position="470"/>
    </location>
</feature>
<name>A0A6U4YY70_HEMAN</name>
<evidence type="ECO:0000256" key="5">
    <source>
        <dbReference type="ARBA" id="ARBA00023273"/>
    </source>
</evidence>
<dbReference type="GO" id="GO:0035082">
    <property type="term" value="P:axoneme assembly"/>
    <property type="evidence" value="ECO:0007669"/>
    <property type="project" value="TreeGrafter"/>
</dbReference>
<dbReference type="PANTHER" id="PTHR13159">
    <property type="entry name" value="RADIAL SPOKEHEAD-RELATED"/>
    <property type="match status" value="1"/>
</dbReference>
<accession>A0A6U4YY70</accession>
<keyword evidence="2" id="KW-0963">Cytoplasm</keyword>
<dbReference type="AlphaFoldDB" id="A0A6U4YY70"/>
<protein>
    <recommendedName>
        <fullName evidence="9">Radial spokehead-like protein</fullName>
    </recommendedName>
</protein>
<evidence type="ECO:0000256" key="2">
    <source>
        <dbReference type="ARBA" id="ARBA00022490"/>
    </source>
</evidence>
<dbReference type="InterPro" id="IPR006802">
    <property type="entry name" value="Radial_spoke"/>
</dbReference>
<evidence type="ECO:0008006" key="9">
    <source>
        <dbReference type="Google" id="ProtNLM"/>
    </source>
</evidence>
<dbReference type="PANTHER" id="PTHR13159:SF0">
    <property type="entry name" value="RADIAL SPOKE HEAD 6 HOMOLOG A"/>
    <property type="match status" value="1"/>
</dbReference>
<comment type="subcellular location">
    <subcellularLocation>
        <location evidence="1">Cytoplasm</location>
        <location evidence="1">Cytoskeleton</location>
        <location evidence="1">Cilium axoneme</location>
    </subcellularLocation>
</comment>
<dbReference type="EMBL" id="HBFK01032690">
    <property type="protein sequence ID" value="CAD8753381.1"/>
    <property type="molecule type" value="Transcribed_RNA"/>
</dbReference>
<keyword evidence="4" id="KW-0206">Cytoskeleton</keyword>